<dbReference type="GO" id="GO:0030170">
    <property type="term" value="F:pyridoxal phosphate binding"/>
    <property type="evidence" value="ECO:0007669"/>
    <property type="project" value="InterPro"/>
</dbReference>
<dbReference type="Gene3D" id="3.90.1150.10">
    <property type="entry name" value="Aspartate Aminotransferase, domain 1"/>
    <property type="match status" value="1"/>
</dbReference>
<keyword evidence="4 6" id="KW-0808">Transferase</keyword>
<evidence type="ECO:0000256" key="5">
    <source>
        <dbReference type="ARBA" id="ARBA00022898"/>
    </source>
</evidence>
<dbReference type="PANTHER" id="PTHR46383">
    <property type="entry name" value="ASPARTATE AMINOTRANSFERASE"/>
    <property type="match status" value="1"/>
</dbReference>
<dbReference type="GO" id="GO:0008483">
    <property type="term" value="F:transaminase activity"/>
    <property type="evidence" value="ECO:0007669"/>
    <property type="project" value="UniProtKB-KW"/>
</dbReference>
<evidence type="ECO:0000259" key="7">
    <source>
        <dbReference type="Pfam" id="PF00155"/>
    </source>
</evidence>
<dbReference type="InterPro" id="IPR004839">
    <property type="entry name" value="Aminotransferase_I/II_large"/>
</dbReference>
<dbReference type="EMBL" id="PEZJ01000009">
    <property type="protein sequence ID" value="PIS14072.1"/>
    <property type="molecule type" value="Genomic_DNA"/>
</dbReference>
<dbReference type="FunFam" id="3.40.640.10:FF:000033">
    <property type="entry name" value="Aspartate aminotransferase"/>
    <property type="match status" value="1"/>
</dbReference>
<comment type="similarity">
    <text evidence="2 6">Belongs to the class-I pyridoxal-phosphate-dependent aminotransferase family.</text>
</comment>
<evidence type="ECO:0000313" key="8">
    <source>
        <dbReference type="EMBL" id="PIS14072.1"/>
    </source>
</evidence>
<accession>A0A2H0WN52</accession>
<dbReference type="Pfam" id="PF00155">
    <property type="entry name" value="Aminotran_1_2"/>
    <property type="match status" value="1"/>
</dbReference>
<gene>
    <name evidence="8" type="ORF">COT65_00660</name>
</gene>
<proteinExistence type="inferred from homology"/>
<dbReference type="Gene3D" id="3.40.640.10">
    <property type="entry name" value="Type I PLP-dependent aspartate aminotransferase-like (Major domain)"/>
    <property type="match status" value="1"/>
</dbReference>
<evidence type="ECO:0000256" key="2">
    <source>
        <dbReference type="ARBA" id="ARBA00007441"/>
    </source>
</evidence>
<dbReference type="InterPro" id="IPR050596">
    <property type="entry name" value="AspAT/PAT-like"/>
</dbReference>
<evidence type="ECO:0000256" key="3">
    <source>
        <dbReference type="ARBA" id="ARBA00022576"/>
    </source>
</evidence>
<dbReference type="InterPro" id="IPR015422">
    <property type="entry name" value="PyrdxlP-dep_Trfase_small"/>
</dbReference>
<dbReference type="InterPro" id="IPR004838">
    <property type="entry name" value="NHTrfase_class1_PyrdxlP-BS"/>
</dbReference>
<protein>
    <recommendedName>
        <fullName evidence="6">Aminotransferase</fullName>
        <ecNumber evidence="6">2.6.1.-</ecNumber>
    </recommendedName>
</protein>
<dbReference type="SUPFAM" id="SSF53383">
    <property type="entry name" value="PLP-dependent transferases"/>
    <property type="match status" value="1"/>
</dbReference>
<dbReference type="Proteomes" id="UP000230033">
    <property type="component" value="Unassembled WGS sequence"/>
</dbReference>
<dbReference type="PROSITE" id="PS00105">
    <property type="entry name" value="AA_TRANSFER_CLASS_1"/>
    <property type="match status" value="1"/>
</dbReference>
<evidence type="ECO:0000313" key="9">
    <source>
        <dbReference type="Proteomes" id="UP000230033"/>
    </source>
</evidence>
<feature type="domain" description="Aminotransferase class I/classII large" evidence="7">
    <location>
        <begin position="29"/>
        <end position="373"/>
    </location>
</feature>
<sequence>MVKRIEKLSPSPTLALDAKVKLLQAKGIKIINLALGEPDFETPLSIKRAAIKAIKDGFTHYTATSGISELKEAICRKLKRENNLDYQTEEIIVSVGSKQALFNAFMALCDKGDEVLVPIPTWSTYVEQIKLAEGKPVLIPLREPFKLTAKDLLKKISPKTRILILNNPANPTGAVIEKSELEEIAKIAVSKNIWIISDEIYEKIIYGIKHFSIASLNGKIKNKTITINGLSKSYAMTGWRVGYAAGPQEIIKAMEALQSQTTSNTSSISQMAAVEALEGSPKDLRLMVKEFQKRRQFICQKLSEIKSLSFTVPEGAFYVFVNIGKKDSASWCEKLLEKEQVAVVPGEAFLHSGYFRLSFALSLSNLKEGVKRIRSFCQNDN</sequence>
<evidence type="ECO:0000256" key="6">
    <source>
        <dbReference type="RuleBase" id="RU000481"/>
    </source>
</evidence>
<dbReference type="InterPro" id="IPR015424">
    <property type="entry name" value="PyrdxlP-dep_Trfase"/>
</dbReference>
<name>A0A2H0WN52_9BACT</name>
<keyword evidence="5" id="KW-0663">Pyridoxal phosphate</keyword>
<evidence type="ECO:0000256" key="1">
    <source>
        <dbReference type="ARBA" id="ARBA00001933"/>
    </source>
</evidence>
<evidence type="ECO:0000256" key="4">
    <source>
        <dbReference type="ARBA" id="ARBA00022679"/>
    </source>
</evidence>
<dbReference type="CDD" id="cd00609">
    <property type="entry name" value="AAT_like"/>
    <property type="match status" value="1"/>
</dbReference>
<dbReference type="GO" id="GO:0006520">
    <property type="term" value="P:amino acid metabolic process"/>
    <property type="evidence" value="ECO:0007669"/>
    <property type="project" value="InterPro"/>
</dbReference>
<organism evidence="8 9">
    <name type="scientific">Candidatus Shapirobacteria bacterium CG09_land_8_20_14_0_10_47_13</name>
    <dbReference type="NCBI Taxonomy" id="1974481"/>
    <lineage>
        <taxon>Bacteria</taxon>
        <taxon>Candidatus Shapironibacteriota</taxon>
    </lineage>
</organism>
<comment type="cofactor">
    <cofactor evidence="1 6">
        <name>pyridoxal 5'-phosphate</name>
        <dbReference type="ChEBI" id="CHEBI:597326"/>
    </cofactor>
</comment>
<reference evidence="9" key="1">
    <citation type="submission" date="2017-09" db="EMBL/GenBank/DDBJ databases">
        <title>Depth-based differentiation of microbial function through sediment-hosted aquifers and enrichment of novel symbionts in the deep terrestrial subsurface.</title>
        <authorList>
            <person name="Probst A.J."/>
            <person name="Ladd B."/>
            <person name="Jarett J.K."/>
            <person name="Geller-Mcgrath D.E."/>
            <person name="Sieber C.M.K."/>
            <person name="Emerson J.B."/>
            <person name="Anantharaman K."/>
            <person name="Thomas B.C."/>
            <person name="Malmstrom R."/>
            <person name="Stieglmeier M."/>
            <person name="Klingl A."/>
            <person name="Woyke T."/>
            <person name="Ryan C.M."/>
            <person name="Banfield J.F."/>
        </authorList>
    </citation>
    <scope>NUCLEOTIDE SEQUENCE [LARGE SCALE GENOMIC DNA]</scope>
</reference>
<dbReference type="InterPro" id="IPR015421">
    <property type="entry name" value="PyrdxlP-dep_Trfase_major"/>
</dbReference>
<dbReference type="PANTHER" id="PTHR46383:SF1">
    <property type="entry name" value="ASPARTATE AMINOTRANSFERASE"/>
    <property type="match status" value="1"/>
</dbReference>
<keyword evidence="3 6" id="KW-0032">Aminotransferase</keyword>
<dbReference type="AlphaFoldDB" id="A0A2H0WN52"/>
<comment type="caution">
    <text evidence="8">The sequence shown here is derived from an EMBL/GenBank/DDBJ whole genome shotgun (WGS) entry which is preliminary data.</text>
</comment>
<dbReference type="EC" id="2.6.1.-" evidence="6"/>